<dbReference type="GO" id="GO:0005886">
    <property type="term" value="C:plasma membrane"/>
    <property type="evidence" value="ECO:0007669"/>
    <property type="project" value="TreeGrafter"/>
</dbReference>
<dbReference type="EMBL" id="JAPRFR010000001">
    <property type="protein sequence ID" value="MCZ0725604.1"/>
    <property type="molecule type" value="Genomic_DNA"/>
</dbReference>
<keyword evidence="1" id="KW-0472">Membrane</keyword>
<gene>
    <name evidence="3" type="ORF">OW157_03350</name>
</gene>
<keyword evidence="1" id="KW-1133">Transmembrane helix</keyword>
<feature type="transmembrane region" description="Helical" evidence="1">
    <location>
        <begin position="207"/>
        <end position="226"/>
    </location>
</feature>
<protein>
    <submittedName>
        <fullName evidence="3">Glycosyltransferase family 2 protein</fullName>
    </submittedName>
</protein>
<sequence length="318" mass="36191">MSSSLSIVVPCYNEETSIANFIQSVEASIPNIIHDYLFVDDGSSDNTLAEIKNWQAKFPEQIHYLSFSRNFGKEAAIYAGLTHAQGDYVVLMDADLQDPPSLLTEMYHILTTSSYDCVGTRRSDRQGEPAIRSYFSKKFYQIINRLAQVKIVPGARDYRMMTRQMVDAVLEMTEANRFSKGLFAWVGFDTYYLSYDNIARQSGQTSWSFTALLSYALDGITAFSTIPLLWSSLLGFILFVLSILLGLFFLIRTLVFGNPTSGWTSLIVVILFVSGSQLFFLGIIGKYLSHIYLEVKNRPLYLVKESDLKFKNQYRKQR</sequence>
<proteinExistence type="predicted"/>
<feature type="domain" description="Glycosyltransferase 2-like" evidence="2">
    <location>
        <begin position="6"/>
        <end position="168"/>
    </location>
</feature>
<keyword evidence="1" id="KW-0812">Transmembrane</keyword>
<reference evidence="3" key="1">
    <citation type="submission" date="2022-12" db="EMBL/GenBank/DDBJ databases">
        <title>Description and comparative metabolic analysis of Aerococcus sp. nov., isolated from the feces of a pig.</title>
        <authorList>
            <person name="Chang Y.-H."/>
        </authorList>
    </citation>
    <scope>NUCLEOTIDE SEQUENCE</scope>
    <source>
        <strain evidence="3">YH-aer222</strain>
    </source>
</reference>
<name>A0A9X3FPR5_9LACT</name>
<dbReference type="Proteomes" id="UP001146670">
    <property type="component" value="Unassembled WGS sequence"/>
</dbReference>
<evidence type="ECO:0000259" key="2">
    <source>
        <dbReference type="Pfam" id="PF00535"/>
    </source>
</evidence>
<dbReference type="Pfam" id="PF00535">
    <property type="entry name" value="Glycos_transf_2"/>
    <property type="match status" value="1"/>
</dbReference>
<dbReference type="InterPro" id="IPR050256">
    <property type="entry name" value="Glycosyltransferase_2"/>
</dbReference>
<dbReference type="AlphaFoldDB" id="A0A9X3FPR5"/>
<feature type="transmembrane region" description="Helical" evidence="1">
    <location>
        <begin position="263"/>
        <end position="288"/>
    </location>
</feature>
<accession>A0A9X3FPR5</accession>
<dbReference type="RefSeq" id="WP_268751919.1">
    <property type="nucleotide sequence ID" value="NZ_JAPRFQ010000001.1"/>
</dbReference>
<keyword evidence="4" id="KW-1185">Reference proteome</keyword>
<dbReference type="SUPFAM" id="SSF53448">
    <property type="entry name" value="Nucleotide-diphospho-sugar transferases"/>
    <property type="match status" value="1"/>
</dbReference>
<evidence type="ECO:0000313" key="3">
    <source>
        <dbReference type="EMBL" id="MCZ0725604.1"/>
    </source>
</evidence>
<dbReference type="Gene3D" id="3.90.550.10">
    <property type="entry name" value="Spore Coat Polysaccharide Biosynthesis Protein SpsA, Chain A"/>
    <property type="match status" value="1"/>
</dbReference>
<dbReference type="InterPro" id="IPR001173">
    <property type="entry name" value="Glyco_trans_2-like"/>
</dbReference>
<organism evidence="3 4">
    <name type="scientific">Aerococcus kribbianus</name>
    <dbReference type="NCBI Taxonomy" id="2999064"/>
    <lineage>
        <taxon>Bacteria</taxon>
        <taxon>Bacillati</taxon>
        <taxon>Bacillota</taxon>
        <taxon>Bacilli</taxon>
        <taxon>Lactobacillales</taxon>
        <taxon>Aerococcaceae</taxon>
        <taxon>Aerococcus</taxon>
    </lineage>
</organism>
<dbReference type="CDD" id="cd04187">
    <property type="entry name" value="DPM1_like_bac"/>
    <property type="match status" value="1"/>
</dbReference>
<dbReference type="InterPro" id="IPR029044">
    <property type="entry name" value="Nucleotide-diphossugar_trans"/>
</dbReference>
<dbReference type="PANTHER" id="PTHR48090:SF8">
    <property type="entry name" value="GLYCOSYLTRANSFERASE CSBB-RELATED"/>
    <property type="match status" value="1"/>
</dbReference>
<evidence type="ECO:0000313" key="4">
    <source>
        <dbReference type="Proteomes" id="UP001146670"/>
    </source>
</evidence>
<feature type="transmembrane region" description="Helical" evidence="1">
    <location>
        <begin position="233"/>
        <end position="251"/>
    </location>
</feature>
<dbReference type="PANTHER" id="PTHR48090">
    <property type="entry name" value="UNDECAPRENYL-PHOSPHATE 4-DEOXY-4-FORMAMIDO-L-ARABINOSE TRANSFERASE-RELATED"/>
    <property type="match status" value="1"/>
</dbReference>
<comment type="caution">
    <text evidence="3">The sequence shown here is derived from an EMBL/GenBank/DDBJ whole genome shotgun (WGS) entry which is preliminary data.</text>
</comment>
<evidence type="ECO:0000256" key="1">
    <source>
        <dbReference type="SAM" id="Phobius"/>
    </source>
</evidence>